<reference evidence="11 12" key="1">
    <citation type="submission" date="2020-10" db="EMBL/GenBank/DDBJ databases">
        <title>Connecting structure to function with the recovery of over 1000 high-quality activated sludge metagenome-assembled genomes encoding full-length rRNA genes using long-read sequencing.</title>
        <authorList>
            <person name="Singleton C.M."/>
            <person name="Petriglieri F."/>
            <person name="Kristensen J.M."/>
            <person name="Kirkegaard R.H."/>
            <person name="Michaelsen T.Y."/>
            <person name="Andersen M.H."/>
            <person name="Karst S.M."/>
            <person name="Dueholm M.S."/>
            <person name="Nielsen P.H."/>
            <person name="Albertsen M."/>
        </authorList>
    </citation>
    <scope>NUCLEOTIDE SEQUENCE [LARGE SCALE GENOMIC DNA]</scope>
    <source>
        <strain evidence="9">AalE_18-Q3-R2-46_BAT3C.188</strain>
        <strain evidence="10">Ega_18-Q3-R5-49_MAXAC.001</strain>
    </source>
</reference>
<organism evidence="9 11">
    <name type="scientific">Candidatus Phosphoribacter hodrii</name>
    <dbReference type="NCBI Taxonomy" id="2953743"/>
    <lineage>
        <taxon>Bacteria</taxon>
        <taxon>Bacillati</taxon>
        <taxon>Actinomycetota</taxon>
        <taxon>Actinomycetes</taxon>
        <taxon>Micrococcales</taxon>
        <taxon>Dermatophilaceae</taxon>
        <taxon>Candidatus Phosphoribacter</taxon>
    </lineage>
</organism>
<feature type="region of interest" description="Disordered" evidence="8">
    <location>
        <begin position="1"/>
        <end position="25"/>
    </location>
</feature>
<dbReference type="EMBL" id="JADJIB010000002">
    <property type="protein sequence ID" value="MBK7272890.1"/>
    <property type="molecule type" value="Genomic_DNA"/>
</dbReference>
<evidence type="ECO:0000313" key="10">
    <source>
        <dbReference type="EMBL" id="MBK7272890.1"/>
    </source>
</evidence>
<dbReference type="EC" id="4.2.2.29" evidence="7"/>
<name>A0A934X4C3_9MICO</name>
<feature type="compositionally biased region" description="Basic and acidic residues" evidence="8">
    <location>
        <begin position="51"/>
        <end position="61"/>
    </location>
</feature>
<dbReference type="Pfam" id="PF02618">
    <property type="entry name" value="YceG"/>
    <property type="match status" value="1"/>
</dbReference>
<dbReference type="Proteomes" id="UP000726105">
    <property type="component" value="Unassembled WGS sequence"/>
</dbReference>
<evidence type="ECO:0000256" key="2">
    <source>
        <dbReference type="ARBA" id="ARBA00022692"/>
    </source>
</evidence>
<keyword evidence="1 7" id="KW-1003">Cell membrane</keyword>
<dbReference type="AlphaFoldDB" id="A0A934X4C3"/>
<dbReference type="GO" id="GO:0008932">
    <property type="term" value="F:lytic endotransglycosylase activity"/>
    <property type="evidence" value="ECO:0007669"/>
    <property type="project" value="UniProtKB-UniRule"/>
</dbReference>
<sequence>MTERPLRDPRGDDVWGQAAGEVAGEHEVHAGHEGYDAHEVDYSGAGGYAHEGPDVHEGEYAHAGNDAHEGEYAYEHEYEHDGVEEGHGGYHDPDAAAFGFAEDSRRARRERRNTGRGVRRFLILFVALGLIAGAGFLGFTALRPLFDRSADASDFAGPGGAAARFTVNDGDTGRAIGSNLQTQGIVLTAKAFVDACSADSRCAGIQPGDYALKKEMKAADALAILVDPKNRQNPKVTVREGLWASEIYALLGKATKHSVADYEAAAKSPDVLALLPPSAGGNVEGYLFPATYEFSDKDSAVTQLTAMVGKTVKVLTDLQIQPDQAERIMIIASIVEAEAKRSEDRAKVARVVLNRLAKPMRLQMDSTVSYGVKKRAITTTDEERASVNGWNTYTKDGLPDSPIANPGLASIQAAVAPAEGPWLFFVAVNPETGETKFAATQAEHDTYVAQFQAWCNAAENQGKCSR</sequence>
<gene>
    <name evidence="7 9" type="primary">mltG</name>
    <name evidence="9" type="ORF">IPF40_05615</name>
    <name evidence="10" type="ORF">IPI13_06845</name>
</gene>
<comment type="caution">
    <text evidence="9">The sequence shown here is derived from an EMBL/GenBank/DDBJ whole genome shotgun (WGS) entry which is preliminary data.</text>
</comment>
<evidence type="ECO:0000256" key="4">
    <source>
        <dbReference type="ARBA" id="ARBA00023136"/>
    </source>
</evidence>
<evidence type="ECO:0000256" key="8">
    <source>
        <dbReference type="SAM" id="MobiDB-lite"/>
    </source>
</evidence>
<feature type="region of interest" description="Disordered" evidence="8">
    <location>
        <begin position="83"/>
        <end position="112"/>
    </location>
</feature>
<dbReference type="Gene3D" id="3.30.1490.480">
    <property type="entry name" value="Endolytic murein transglycosylase"/>
    <property type="match status" value="1"/>
</dbReference>
<feature type="compositionally biased region" description="Basic and acidic residues" evidence="8">
    <location>
        <begin position="1"/>
        <end position="13"/>
    </location>
</feature>
<feature type="compositionally biased region" description="Basic and acidic residues" evidence="8">
    <location>
        <begin position="83"/>
        <end position="94"/>
    </location>
</feature>
<keyword evidence="4 7" id="KW-0472">Membrane</keyword>
<evidence type="ECO:0000256" key="3">
    <source>
        <dbReference type="ARBA" id="ARBA00022989"/>
    </source>
</evidence>
<evidence type="ECO:0000256" key="1">
    <source>
        <dbReference type="ARBA" id="ARBA00022475"/>
    </source>
</evidence>
<keyword evidence="3 7" id="KW-1133">Transmembrane helix</keyword>
<dbReference type="EMBL" id="JADIXZ010000004">
    <property type="protein sequence ID" value="MBK6300537.1"/>
    <property type="molecule type" value="Genomic_DNA"/>
</dbReference>
<dbReference type="InterPro" id="IPR003770">
    <property type="entry name" value="MLTG-like"/>
</dbReference>
<comment type="similarity">
    <text evidence="7">Belongs to the transglycosylase MltG family.</text>
</comment>
<evidence type="ECO:0000313" key="12">
    <source>
        <dbReference type="Proteomes" id="UP000726105"/>
    </source>
</evidence>
<feature type="region of interest" description="Disordered" evidence="8">
    <location>
        <begin position="42"/>
        <end position="61"/>
    </location>
</feature>
<proteinExistence type="inferred from homology"/>
<feature type="transmembrane region" description="Helical" evidence="7">
    <location>
        <begin position="121"/>
        <end position="142"/>
    </location>
</feature>
<evidence type="ECO:0000256" key="6">
    <source>
        <dbReference type="ARBA" id="ARBA00023316"/>
    </source>
</evidence>
<dbReference type="PANTHER" id="PTHR30518:SF2">
    <property type="entry name" value="ENDOLYTIC MUREIN TRANSGLYCOSYLASE"/>
    <property type="match status" value="1"/>
</dbReference>
<comment type="subcellular location">
    <subcellularLocation>
        <location evidence="7">Cell membrane</location>
        <topology evidence="7">Single-pass membrane protein</topology>
    </subcellularLocation>
</comment>
<dbReference type="NCBIfam" id="TIGR00247">
    <property type="entry name" value="endolytic transglycosylase MltG"/>
    <property type="match status" value="1"/>
</dbReference>
<comment type="function">
    <text evidence="7">Functions as a peptidoglycan terminase that cleaves nascent peptidoglycan strands endolytically to terminate their elongation.</text>
</comment>
<feature type="site" description="Important for catalytic activity" evidence="7">
    <location>
        <position position="338"/>
    </location>
</feature>
<keyword evidence="6 7" id="KW-0961">Cell wall biogenesis/degradation</keyword>
<comment type="catalytic activity">
    <reaction evidence="7">
        <text>a peptidoglycan chain = a peptidoglycan chain with N-acetyl-1,6-anhydromuramyl-[peptide] at the reducing end + a peptidoglycan chain with N-acetylglucosamine at the non-reducing end.</text>
        <dbReference type="EC" id="4.2.2.29"/>
    </reaction>
</comment>
<protein>
    <recommendedName>
        <fullName evidence="7">Endolytic murein transglycosylase</fullName>
        <ecNumber evidence="7">4.2.2.29</ecNumber>
    </recommendedName>
    <alternativeName>
        <fullName evidence="7">Peptidoglycan lytic transglycosylase</fullName>
    </alternativeName>
    <alternativeName>
        <fullName evidence="7">Peptidoglycan polymerization terminase</fullName>
    </alternativeName>
</protein>
<evidence type="ECO:0000313" key="11">
    <source>
        <dbReference type="Proteomes" id="UP000718281"/>
    </source>
</evidence>
<evidence type="ECO:0000313" key="9">
    <source>
        <dbReference type="EMBL" id="MBK6300537.1"/>
    </source>
</evidence>
<dbReference type="GO" id="GO:0071555">
    <property type="term" value="P:cell wall organization"/>
    <property type="evidence" value="ECO:0007669"/>
    <property type="project" value="UniProtKB-KW"/>
</dbReference>
<dbReference type="CDD" id="cd08010">
    <property type="entry name" value="MltG_like"/>
    <property type="match status" value="1"/>
</dbReference>
<keyword evidence="5 7" id="KW-0456">Lyase</keyword>
<evidence type="ECO:0000256" key="7">
    <source>
        <dbReference type="HAMAP-Rule" id="MF_02065"/>
    </source>
</evidence>
<dbReference type="GO" id="GO:0009252">
    <property type="term" value="P:peptidoglycan biosynthetic process"/>
    <property type="evidence" value="ECO:0007669"/>
    <property type="project" value="UniProtKB-UniRule"/>
</dbReference>
<dbReference type="GO" id="GO:0005886">
    <property type="term" value="C:plasma membrane"/>
    <property type="evidence" value="ECO:0007669"/>
    <property type="project" value="UniProtKB-SubCell"/>
</dbReference>
<dbReference type="HAMAP" id="MF_02065">
    <property type="entry name" value="MltG"/>
    <property type="match status" value="1"/>
</dbReference>
<evidence type="ECO:0000256" key="5">
    <source>
        <dbReference type="ARBA" id="ARBA00023239"/>
    </source>
</evidence>
<dbReference type="Proteomes" id="UP000718281">
    <property type="component" value="Unassembled WGS sequence"/>
</dbReference>
<accession>A0A934X4C3</accession>
<keyword evidence="2 7" id="KW-0812">Transmembrane</keyword>
<dbReference type="PANTHER" id="PTHR30518">
    <property type="entry name" value="ENDOLYTIC MUREIN TRANSGLYCOSYLASE"/>
    <property type="match status" value="1"/>
</dbReference>